<name>A0A7S1J896_9EUGL</name>
<feature type="compositionally biased region" description="Polar residues" evidence="1">
    <location>
        <begin position="156"/>
        <end position="173"/>
    </location>
</feature>
<gene>
    <name evidence="2" type="ORF">EGYM00392_LOCUS45928</name>
</gene>
<dbReference type="EMBL" id="HBGA01124438">
    <property type="protein sequence ID" value="CAD9034775.1"/>
    <property type="molecule type" value="Transcribed_RNA"/>
</dbReference>
<dbReference type="AlphaFoldDB" id="A0A7S1J896"/>
<sequence length="173" mass="20176">MHKNLQLHKPFLKGGRNYKYQLDGYQDLKPPTCEVDEPPTDEWISKVDDRLQARKKTLLKVLPTSLASRLALDPVQPIHMYQSADKSYAKAQEVQRIRQQRLTRKRDLITQGLHEVEQVDMQQLRQWEVKCKGFLAALHMPDKMGSKRRPIEHFPSLNSLPQHRTATSLEEIS</sequence>
<evidence type="ECO:0000256" key="1">
    <source>
        <dbReference type="SAM" id="MobiDB-lite"/>
    </source>
</evidence>
<proteinExistence type="predicted"/>
<evidence type="ECO:0000313" key="2">
    <source>
        <dbReference type="EMBL" id="CAD9034775.1"/>
    </source>
</evidence>
<protein>
    <submittedName>
        <fullName evidence="2">Uncharacterized protein</fullName>
    </submittedName>
</protein>
<feature type="region of interest" description="Disordered" evidence="1">
    <location>
        <begin position="145"/>
        <end position="173"/>
    </location>
</feature>
<reference evidence="2" key="1">
    <citation type="submission" date="2021-01" db="EMBL/GenBank/DDBJ databases">
        <authorList>
            <person name="Corre E."/>
            <person name="Pelletier E."/>
            <person name="Niang G."/>
            <person name="Scheremetjew M."/>
            <person name="Finn R."/>
            <person name="Kale V."/>
            <person name="Holt S."/>
            <person name="Cochrane G."/>
            <person name="Meng A."/>
            <person name="Brown T."/>
            <person name="Cohen L."/>
        </authorList>
    </citation>
    <scope>NUCLEOTIDE SEQUENCE</scope>
    <source>
        <strain evidence="2">NIES-381</strain>
    </source>
</reference>
<organism evidence="2">
    <name type="scientific">Eutreptiella gymnastica</name>
    <dbReference type="NCBI Taxonomy" id="73025"/>
    <lineage>
        <taxon>Eukaryota</taxon>
        <taxon>Discoba</taxon>
        <taxon>Euglenozoa</taxon>
        <taxon>Euglenida</taxon>
        <taxon>Spirocuta</taxon>
        <taxon>Euglenophyceae</taxon>
        <taxon>Eutreptiales</taxon>
        <taxon>Eutreptiaceae</taxon>
        <taxon>Eutreptiella</taxon>
    </lineage>
</organism>
<accession>A0A7S1J896</accession>